<accession>A0AAF0CEG9</accession>
<organism evidence="5 6">
    <name type="scientific">Hyphococcus flavus</name>
    <dbReference type="NCBI Taxonomy" id="1866326"/>
    <lineage>
        <taxon>Bacteria</taxon>
        <taxon>Pseudomonadati</taxon>
        <taxon>Pseudomonadota</taxon>
        <taxon>Alphaproteobacteria</taxon>
        <taxon>Parvularculales</taxon>
        <taxon>Parvularculaceae</taxon>
        <taxon>Hyphococcus</taxon>
    </lineage>
</organism>
<dbReference type="EMBL" id="CP118166">
    <property type="protein sequence ID" value="WDI30149.1"/>
    <property type="molecule type" value="Genomic_DNA"/>
</dbReference>
<evidence type="ECO:0000313" key="6">
    <source>
        <dbReference type="Proteomes" id="UP001214043"/>
    </source>
</evidence>
<dbReference type="GO" id="GO:0003677">
    <property type="term" value="F:DNA binding"/>
    <property type="evidence" value="ECO:0007669"/>
    <property type="project" value="UniProtKB-KW"/>
</dbReference>
<evidence type="ECO:0000313" key="5">
    <source>
        <dbReference type="EMBL" id="WDI30149.1"/>
    </source>
</evidence>
<evidence type="ECO:0000256" key="3">
    <source>
        <dbReference type="ARBA" id="ARBA00023125"/>
    </source>
</evidence>
<evidence type="ECO:0000256" key="1">
    <source>
        <dbReference type="ARBA" id="ARBA00011046"/>
    </source>
</evidence>
<proteinExistence type="inferred from homology"/>
<evidence type="ECO:0000256" key="4">
    <source>
        <dbReference type="ARBA" id="ARBA00023163"/>
    </source>
</evidence>
<dbReference type="RefSeq" id="WP_274491943.1">
    <property type="nucleotide sequence ID" value="NZ_CP118166.1"/>
</dbReference>
<dbReference type="KEGG" id="hfl:PUV54_09275"/>
<dbReference type="AlphaFoldDB" id="A0AAF0CEG9"/>
<sequence>MKQPQLLKLSKQGKLRILGELETEIMDIMWDGAPRRVKDVHEILSKKRDIAYTTVMTVMTNLYAKTLLTRKKQSRAYVYSARQKQQAFMGETFSKLIKSMLGDYSEPAMHHFIQELPDAQKKKLDKIGQIARKSLKKK</sequence>
<comment type="similarity">
    <text evidence="1">Belongs to the BlaI transcriptional regulatory family.</text>
</comment>
<keyword evidence="4" id="KW-0804">Transcription</keyword>
<keyword evidence="3" id="KW-0238">DNA-binding</keyword>
<dbReference type="InterPro" id="IPR036388">
    <property type="entry name" value="WH-like_DNA-bd_sf"/>
</dbReference>
<dbReference type="Gene3D" id="1.10.10.10">
    <property type="entry name" value="Winged helix-like DNA-binding domain superfamily/Winged helix DNA-binding domain"/>
    <property type="match status" value="1"/>
</dbReference>
<dbReference type="Pfam" id="PF03965">
    <property type="entry name" value="Penicillinase_R"/>
    <property type="match status" value="1"/>
</dbReference>
<dbReference type="InterPro" id="IPR036390">
    <property type="entry name" value="WH_DNA-bd_sf"/>
</dbReference>
<dbReference type="PIRSF" id="PIRSF019455">
    <property type="entry name" value="CopR_AtkY"/>
    <property type="match status" value="1"/>
</dbReference>
<name>A0AAF0CEG9_9PROT</name>
<keyword evidence="6" id="KW-1185">Reference proteome</keyword>
<gene>
    <name evidence="5" type="ORF">PUV54_09275</name>
</gene>
<reference evidence="5" key="1">
    <citation type="submission" date="2023-02" db="EMBL/GenBank/DDBJ databases">
        <title>Genome sequence of Hyphococcus flavus.</title>
        <authorList>
            <person name="Rong J.-C."/>
            <person name="Zhao Q."/>
            <person name="Yi M."/>
            <person name="Wu J.-Y."/>
        </authorList>
    </citation>
    <scope>NUCLEOTIDE SEQUENCE</scope>
    <source>
        <strain evidence="5">MCCC 1K03223</strain>
    </source>
</reference>
<keyword evidence="2" id="KW-0805">Transcription regulation</keyword>
<dbReference type="Proteomes" id="UP001214043">
    <property type="component" value="Chromosome"/>
</dbReference>
<dbReference type="GO" id="GO:0045892">
    <property type="term" value="P:negative regulation of DNA-templated transcription"/>
    <property type="evidence" value="ECO:0007669"/>
    <property type="project" value="InterPro"/>
</dbReference>
<dbReference type="InterPro" id="IPR005650">
    <property type="entry name" value="BlaI_family"/>
</dbReference>
<evidence type="ECO:0000256" key="2">
    <source>
        <dbReference type="ARBA" id="ARBA00023015"/>
    </source>
</evidence>
<dbReference type="SUPFAM" id="SSF46785">
    <property type="entry name" value="Winged helix' DNA-binding domain"/>
    <property type="match status" value="1"/>
</dbReference>
<protein>
    <submittedName>
        <fullName evidence="5">BlaI/MecI/CopY family transcriptional regulator</fullName>
    </submittedName>
</protein>